<evidence type="ECO:0000256" key="1">
    <source>
        <dbReference type="ARBA" id="ARBA00023002"/>
    </source>
</evidence>
<dbReference type="EMBL" id="BNBD01000001">
    <property type="protein sequence ID" value="GHF28267.1"/>
    <property type="molecule type" value="Genomic_DNA"/>
</dbReference>
<dbReference type="Proteomes" id="UP000638313">
    <property type="component" value="Unassembled WGS sequence"/>
</dbReference>
<evidence type="ECO:0000313" key="2">
    <source>
        <dbReference type="EMBL" id="GHF28267.1"/>
    </source>
</evidence>
<accession>A0A919EAD7</accession>
<sequence length="162" mass="18058">MLPVMPHHERERFLAEPRIGVLGVTDTRGDRAPLLVPVWYHYEPGGEVVVQTGRDTVKARMLRAAGRFSLCAQDESRPYRYVSVEGPITSVADPVDPALREAMARRYLDPDEASAYLDATADQLKDDITFRMRPQHWRTANFAAFAAEFAENGQAEPAGSEG</sequence>
<dbReference type="AlphaFoldDB" id="A0A919EAD7"/>
<dbReference type="GO" id="GO:0005829">
    <property type="term" value="C:cytosol"/>
    <property type="evidence" value="ECO:0007669"/>
    <property type="project" value="TreeGrafter"/>
</dbReference>
<gene>
    <name evidence="2" type="ORF">GCM10010218_06720</name>
</gene>
<comment type="caution">
    <text evidence="2">The sequence shown here is derived from an EMBL/GenBank/DDBJ whole genome shotgun (WGS) entry which is preliminary data.</text>
</comment>
<protein>
    <submittedName>
        <fullName evidence="2">Pyridoxamine 5'-phosphate oxidase</fullName>
    </submittedName>
</protein>
<dbReference type="GO" id="GO:0016627">
    <property type="term" value="F:oxidoreductase activity, acting on the CH-CH group of donors"/>
    <property type="evidence" value="ECO:0007669"/>
    <property type="project" value="TreeGrafter"/>
</dbReference>
<dbReference type="Gene3D" id="2.30.110.10">
    <property type="entry name" value="Electron Transport, Fmn-binding Protein, Chain A"/>
    <property type="match status" value="1"/>
</dbReference>
<dbReference type="GO" id="GO:0070967">
    <property type="term" value="F:coenzyme F420 binding"/>
    <property type="evidence" value="ECO:0007669"/>
    <property type="project" value="TreeGrafter"/>
</dbReference>
<reference evidence="2" key="1">
    <citation type="journal article" date="2014" name="Int. J. Syst. Evol. Microbiol.">
        <title>Complete genome sequence of Corynebacterium casei LMG S-19264T (=DSM 44701T), isolated from a smear-ripened cheese.</title>
        <authorList>
            <consortium name="US DOE Joint Genome Institute (JGI-PGF)"/>
            <person name="Walter F."/>
            <person name="Albersmeier A."/>
            <person name="Kalinowski J."/>
            <person name="Ruckert C."/>
        </authorList>
    </citation>
    <scope>NUCLEOTIDE SEQUENCE</scope>
    <source>
        <strain evidence="2">JCM 4059</strain>
    </source>
</reference>
<keyword evidence="3" id="KW-1185">Reference proteome</keyword>
<dbReference type="InterPro" id="IPR012349">
    <property type="entry name" value="Split_barrel_FMN-bd"/>
</dbReference>
<dbReference type="PANTHER" id="PTHR35176">
    <property type="entry name" value="HEME OXYGENASE HI_0854-RELATED"/>
    <property type="match status" value="1"/>
</dbReference>
<dbReference type="InterPro" id="IPR024747">
    <property type="entry name" value="Pyridox_Oxase-rel"/>
</dbReference>
<organism evidence="2 3">
    <name type="scientific">Streptomyces mashuensis</name>
    <dbReference type="NCBI Taxonomy" id="33904"/>
    <lineage>
        <taxon>Bacteria</taxon>
        <taxon>Bacillati</taxon>
        <taxon>Actinomycetota</taxon>
        <taxon>Actinomycetes</taxon>
        <taxon>Kitasatosporales</taxon>
        <taxon>Streptomycetaceae</taxon>
        <taxon>Streptomyces</taxon>
    </lineage>
</organism>
<reference evidence="2" key="2">
    <citation type="submission" date="2020-09" db="EMBL/GenBank/DDBJ databases">
        <authorList>
            <person name="Sun Q."/>
            <person name="Ohkuma M."/>
        </authorList>
    </citation>
    <scope>NUCLEOTIDE SEQUENCE</scope>
    <source>
        <strain evidence="2">JCM 4059</strain>
    </source>
</reference>
<dbReference type="PANTHER" id="PTHR35176:SF6">
    <property type="entry name" value="HEME OXYGENASE HI_0854-RELATED"/>
    <property type="match status" value="1"/>
</dbReference>
<dbReference type="RefSeq" id="WP_190127810.1">
    <property type="nucleotide sequence ID" value="NZ_BNBD01000001.1"/>
</dbReference>
<dbReference type="InterPro" id="IPR052019">
    <property type="entry name" value="F420H2_bilvrd_red/Heme_oxyg"/>
</dbReference>
<dbReference type="Pfam" id="PF12900">
    <property type="entry name" value="Pyridox_ox_2"/>
    <property type="match status" value="1"/>
</dbReference>
<dbReference type="SUPFAM" id="SSF50475">
    <property type="entry name" value="FMN-binding split barrel"/>
    <property type="match status" value="1"/>
</dbReference>
<keyword evidence="1" id="KW-0560">Oxidoreductase</keyword>
<evidence type="ECO:0000313" key="3">
    <source>
        <dbReference type="Proteomes" id="UP000638313"/>
    </source>
</evidence>
<proteinExistence type="predicted"/>
<name>A0A919EAD7_9ACTN</name>